<keyword evidence="2" id="KW-1185">Reference proteome</keyword>
<dbReference type="InParanoid" id="A2DHK7"/>
<dbReference type="AlphaFoldDB" id="A2DHK7"/>
<evidence type="ECO:0000313" key="1">
    <source>
        <dbReference type="EMBL" id="EAY20055.1"/>
    </source>
</evidence>
<dbReference type="InterPro" id="IPR036770">
    <property type="entry name" value="Ankyrin_rpt-contain_sf"/>
</dbReference>
<dbReference type="Proteomes" id="UP000001542">
    <property type="component" value="Unassembled WGS sequence"/>
</dbReference>
<dbReference type="VEuPathDB" id="TrichDB:TVAG_365630"/>
<evidence type="ECO:0000313" key="2">
    <source>
        <dbReference type="Proteomes" id="UP000001542"/>
    </source>
</evidence>
<proteinExistence type="predicted"/>
<reference evidence="1" key="1">
    <citation type="submission" date="2006-10" db="EMBL/GenBank/DDBJ databases">
        <authorList>
            <person name="Amadeo P."/>
            <person name="Zhao Q."/>
            <person name="Wortman J."/>
            <person name="Fraser-Liggett C."/>
            <person name="Carlton J."/>
        </authorList>
    </citation>
    <scope>NUCLEOTIDE SEQUENCE</scope>
    <source>
        <strain evidence="1">G3</strain>
    </source>
</reference>
<evidence type="ECO:0008006" key="3">
    <source>
        <dbReference type="Google" id="ProtNLM"/>
    </source>
</evidence>
<dbReference type="RefSeq" id="XP_001581041.1">
    <property type="nucleotide sequence ID" value="XM_001580991.1"/>
</dbReference>
<accession>A2DHK7</accession>
<dbReference type="SUPFAM" id="SSF48403">
    <property type="entry name" value="Ankyrin repeat"/>
    <property type="match status" value="1"/>
</dbReference>
<dbReference type="EMBL" id="DS113201">
    <property type="protein sequence ID" value="EAY20055.1"/>
    <property type="molecule type" value="Genomic_DNA"/>
</dbReference>
<name>A2DHK7_TRIV3</name>
<dbReference type="VEuPathDB" id="TrichDB:TVAGG3_0302570"/>
<sequence length="210" mass="24600">MEWKTIENFSSPLCVCEIIESWKKNHDLQKIIAEDNEEELKKLLETGLQLGHKFYVLELGCPLEYTMNIIEYSVFRNSPNCFNLLHKMGHRLDGCIKTAALTGNIQHIADLVKLYTPTTAEIQDLVEICIRFQQDAVLEWALNTYNKVKLTDVDKLKFAVKYNNFQILAKFIDSDDNSMNGIRQMFKQNYSRFCTRYRGYFSFRPTKSSR</sequence>
<protein>
    <recommendedName>
        <fullName evidence="3">DUF3447 domain-containing protein</fullName>
    </recommendedName>
</protein>
<gene>
    <name evidence="1" type="ORF">TVAG_365630</name>
</gene>
<dbReference type="KEGG" id="tva:5465589"/>
<organism evidence="1 2">
    <name type="scientific">Trichomonas vaginalis (strain ATCC PRA-98 / G3)</name>
    <dbReference type="NCBI Taxonomy" id="412133"/>
    <lineage>
        <taxon>Eukaryota</taxon>
        <taxon>Metamonada</taxon>
        <taxon>Parabasalia</taxon>
        <taxon>Trichomonadida</taxon>
        <taxon>Trichomonadidae</taxon>
        <taxon>Trichomonas</taxon>
    </lineage>
</organism>
<reference evidence="1" key="2">
    <citation type="journal article" date="2007" name="Science">
        <title>Draft genome sequence of the sexually transmitted pathogen Trichomonas vaginalis.</title>
        <authorList>
            <person name="Carlton J.M."/>
            <person name="Hirt R.P."/>
            <person name="Silva J.C."/>
            <person name="Delcher A.L."/>
            <person name="Schatz M."/>
            <person name="Zhao Q."/>
            <person name="Wortman J.R."/>
            <person name="Bidwell S.L."/>
            <person name="Alsmark U.C.M."/>
            <person name="Besteiro S."/>
            <person name="Sicheritz-Ponten T."/>
            <person name="Noel C.J."/>
            <person name="Dacks J.B."/>
            <person name="Foster P.G."/>
            <person name="Simillion C."/>
            <person name="Van de Peer Y."/>
            <person name="Miranda-Saavedra D."/>
            <person name="Barton G.J."/>
            <person name="Westrop G.D."/>
            <person name="Mueller S."/>
            <person name="Dessi D."/>
            <person name="Fiori P.L."/>
            <person name="Ren Q."/>
            <person name="Paulsen I."/>
            <person name="Zhang H."/>
            <person name="Bastida-Corcuera F.D."/>
            <person name="Simoes-Barbosa A."/>
            <person name="Brown M.T."/>
            <person name="Hayes R.D."/>
            <person name="Mukherjee M."/>
            <person name="Okumura C.Y."/>
            <person name="Schneider R."/>
            <person name="Smith A.J."/>
            <person name="Vanacova S."/>
            <person name="Villalvazo M."/>
            <person name="Haas B.J."/>
            <person name="Pertea M."/>
            <person name="Feldblyum T.V."/>
            <person name="Utterback T.R."/>
            <person name="Shu C.L."/>
            <person name="Osoegawa K."/>
            <person name="de Jong P.J."/>
            <person name="Hrdy I."/>
            <person name="Horvathova L."/>
            <person name="Zubacova Z."/>
            <person name="Dolezal P."/>
            <person name="Malik S.B."/>
            <person name="Logsdon J.M. Jr."/>
            <person name="Henze K."/>
            <person name="Gupta A."/>
            <person name="Wang C.C."/>
            <person name="Dunne R.L."/>
            <person name="Upcroft J.A."/>
            <person name="Upcroft P."/>
            <person name="White O."/>
            <person name="Salzberg S.L."/>
            <person name="Tang P."/>
            <person name="Chiu C.-H."/>
            <person name="Lee Y.-S."/>
            <person name="Embley T.M."/>
            <person name="Coombs G.H."/>
            <person name="Mottram J.C."/>
            <person name="Tachezy J."/>
            <person name="Fraser-Liggett C.M."/>
            <person name="Johnson P.J."/>
        </authorList>
    </citation>
    <scope>NUCLEOTIDE SEQUENCE [LARGE SCALE GENOMIC DNA]</scope>
    <source>
        <strain evidence="1">G3</strain>
    </source>
</reference>